<comment type="similarity">
    <text evidence="1">Belongs to the carbon-nitrogen hydrolase superfamily. NIT1/NIT2 family.</text>
</comment>
<dbReference type="STRING" id="293826.Amet_3200"/>
<keyword evidence="4" id="KW-0808">Transferase</keyword>
<dbReference type="AlphaFoldDB" id="A6TT20"/>
<keyword evidence="4" id="KW-0449">Lipoprotein</keyword>
<evidence type="ECO:0000313" key="5">
    <source>
        <dbReference type="Proteomes" id="UP000001572"/>
    </source>
</evidence>
<feature type="domain" description="CN hydrolase" evidence="3">
    <location>
        <begin position="4"/>
        <end position="248"/>
    </location>
</feature>
<dbReference type="GO" id="GO:0050152">
    <property type="term" value="F:omega-amidase activity"/>
    <property type="evidence" value="ECO:0007669"/>
    <property type="project" value="TreeGrafter"/>
</dbReference>
<dbReference type="PANTHER" id="PTHR23088:SF30">
    <property type="entry name" value="OMEGA-AMIDASE NIT2"/>
    <property type="match status" value="1"/>
</dbReference>
<keyword evidence="2" id="KW-0378">Hydrolase</keyword>
<dbReference type="Proteomes" id="UP000001572">
    <property type="component" value="Chromosome"/>
</dbReference>
<dbReference type="InterPro" id="IPR003010">
    <property type="entry name" value="C-N_Hydrolase"/>
</dbReference>
<accession>A6TT20</accession>
<sequence length="271" mass="30656">MEKVKVAICQMLITEKKSKNLQKAEELIREASGEGAKLIVLPEMFNCPYDNAYFSRFAEEYPGESTQLLSQLAKELGVIIIGGSIPEQEGDRIYNTCFIFGEAGELIGRHRKVHLFDIDVKNGIRFKESDTLTAGEEMTVVETVLGKIGVAICYDMRFPELIRMMALEGAQVVIVPAAFNMTTGPAHWEATIKVRALDNQIYFIAASPARNLEASYHAYGHSMLMNPWGDVVNKADETEQILYGDLDFDYLNRVREQLPLLKHRRSELYRL</sequence>
<keyword evidence="5" id="KW-1185">Reference proteome</keyword>
<dbReference type="GO" id="GO:0006107">
    <property type="term" value="P:oxaloacetate metabolic process"/>
    <property type="evidence" value="ECO:0007669"/>
    <property type="project" value="TreeGrafter"/>
</dbReference>
<dbReference type="PANTHER" id="PTHR23088">
    <property type="entry name" value="NITRILASE-RELATED"/>
    <property type="match status" value="1"/>
</dbReference>
<dbReference type="eggNOG" id="COG0388">
    <property type="taxonomic scope" value="Bacteria"/>
</dbReference>
<evidence type="ECO:0000313" key="4">
    <source>
        <dbReference type="EMBL" id="ABR49338.1"/>
    </source>
</evidence>
<proteinExistence type="inferred from homology"/>
<name>A6TT20_ALKMQ</name>
<dbReference type="Pfam" id="PF00795">
    <property type="entry name" value="CN_hydrolase"/>
    <property type="match status" value="1"/>
</dbReference>
<dbReference type="FunFam" id="3.60.110.10:FF:000002">
    <property type="entry name" value="Nitrilase family member 2"/>
    <property type="match status" value="1"/>
</dbReference>
<dbReference type="HOGENOM" id="CLU_030130_1_0_9"/>
<dbReference type="PROSITE" id="PS01227">
    <property type="entry name" value="UPF0012"/>
    <property type="match status" value="1"/>
</dbReference>
<evidence type="ECO:0000256" key="1">
    <source>
        <dbReference type="ARBA" id="ARBA00010613"/>
    </source>
</evidence>
<organism evidence="4 5">
    <name type="scientific">Alkaliphilus metalliredigens (strain QYMF)</name>
    <dbReference type="NCBI Taxonomy" id="293826"/>
    <lineage>
        <taxon>Bacteria</taxon>
        <taxon>Bacillati</taxon>
        <taxon>Bacillota</taxon>
        <taxon>Clostridia</taxon>
        <taxon>Peptostreptococcales</taxon>
        <taxon>Natronincolaceae</taxon>
        <taxon>Alkaliphilus</taxon>
    </lineage>
</organism>
<gene>
    <name evidence="4" type="ordered locus">Amet_3200</name>
</gene>
<dbReference type="RefSeq" id="WP_012064303.1">
    <property type="nucleotide sequence ID" value="NC_009633.1"/>
</dbReference>
<dbReference type="GO" id="GO:0006528">
    <property type="term" value="P:asparagine metabolic process"/>
    <property type="evidence" value="ECO:0007669"/>
    <property type="project" value="TreeGrafter"/>
</dbReference>
<evidence type="ECO:0000259" key="3">
    <source>
        <dbReference type="PROSITE" id="PS50263"/>
    </source>
</evidence>
<dbReference type="GO" id="GO:0006541">
    <property type="term" value="P:glutamine metabolic process"/>
    <property type="evidence" value="ECO:0007669"/>
    <property type="project" value="TreeGrafter"/>
</dbReference>
<dbReference type="SUPFAM" id="SSF56317">
    <property type="entry name" value="Carbon-nitrogen hydrolase"/>
    <property type="match status" value="1"/>
</dbReference>
<dbReference type="InterPro" id="IPR045254">
    <property type="entry name" value="Nit1/2_C-N_Hydrolase"/>
</dbReference>
<dbReference type="CDD" id="cd07572">
    <property type="entry name" value="nit"/>
    <property type="match status" value="1"/>
</dbReference>
<protein>
    <submittedName>
        <fullName evidence="4">Nitrilase/cyanide hydratase and apolipoprotein N-acyltransferase</fullName>
    </submittedName>
</protein>
<dbReference type="Gene3D" id="3.60.110.10">
    <property type="entry name" value="Carbon-nitrogen hydrolase"/>
    <property type="match status" value="1"/>
</dbReference>
<evidence type="ECO:0000256" key="2">
    <source>
        <dbReference type="ARBA" id="ARBA00022801"/>
    </source>
</evidence>
<dbReference type="GO" id="GO:0016746">
    <property type="term" value="F:acyltransferase activity"/>
    <property type="evidence" value="ECO:0007669"/>
    <property type="project" value="UniProtKB-KW"/>
</dbReference>
<keyword evidence="4" id="KW-0012">Acyltransferase</keyword>
<dbReference type="OrthoDB" id="9811121at2"/>
<dbReference type="InterPro" id="IPR001110">
    <property type="entry name" value="UPF0012_CS"/>
</dbReference>
<dbReference type="InterPro" id="IPR036526">
    <property type="entry name" value="C-N_Hydrolase_sf"/>
</dbReference>
<dbReference type="KEGG" id="amt:Amet_3200"/>
<dbReference type="EMBL" id="CP000724">
    <property type="protein sequence ID" value="ABR49338.1"/>
    <property type="molecule type" value="Genomic_DNA"/>
</dbReference>
<dbReference type="PROSITE" id="PS50263">
    <property type="entry name" value="CN_HYDROLASE"/>
    <property type="match status" value="1"/>
</dbReference>
<reference evidence="5" key="1">
    <citation type="journal article" date="2016" name="Genome Announc.">
        <title>Complete genome sequence of Alkaliphilus metalliredigens strain QYMF, an alkaliphilic and metal-reducing bacterium isolated from borax-contaminated leachate ponds.</title>
        <authorList>
            <person name="Hwang C."/>
            <person name="Copeland A."/>
            <person name="Lucas S."/>
            <person name="Lapidus A."/>
            <person name="Barry K."/>
            <person name="Detter J.C."/>
            <person name="Glavina Del Rio T."/>
            <person name="Hammon N."/>
            <person name="Israni S."/>
            <person name="Dalin E."/>
            <person name="Tice H."/>
            <person name="Pitluck S."/>
            <person name="Chertkov O."/>
            <person name="Brettin T."/>
            <person name="Bruce D."/>
            <person name="Han C."/>
            <person name="Schmutz J."/>
            <person name="Larimer F."/>
            <person name="Land M.L."/>
            <person name="Hauser L."/>
            <person name="Kyrpides N."/>
            <person name="Mikhailova N."/>
            <person name="Ye Q."/>
            <person name="Zhou J."/>
            <person name="Richardson P."/>
            <person name="Fields M.W."/>
        </authorList>
    </citation>
    <scope>NUCLEOTIDE SEQUENCE [LARGE SCALE GENOMIC DNA]</scope>
    <source>
        <strain evidence="5">QYMF</strain>
    </source>
</reference>